<gene>
    <name evidence="1" type="ORF">PZA18_02020</name>
</gene>
<evidence type="ECO:0000313" key="2">
    <source>
        <dbReference type="Proteomes" id="UP001172778"/>
    </source>
</evidence>
<accession>A0ABT7DRY5</accession>
<reference evidence="1" key="1">
    <citation type="submission" date="2023-03" db="EMBL/GenBank/DDBJ databases">
        <title>Chitinimonas shenzhenensis gen. nov., sp. nov., a novel member of family Burkholderiaceae isolated from activated sludge collected in Shen Zhen, China.</title>
        <authorList>
            <person name="Wang X."/>
        </authorList>
    </citation>
    <scope>NUCLEOTIDE SEQUENCE</scope>
    <source>
        <strain evidence="1">DQS-5</strain>
    </source>
</reference>
<proteinExistence type="predicted"/>
<keyword evidence="2" id="KW-1185">Reference proteome</keyword>
<comment type="caution">
    <text evidence="1">The sequence shown here is derived from an EMBL/GenBank/DDBJ whole genome shotgun (WGS) entry which is preliminary data.</text>
</comment>
<name>A0ABT7DRY5_9NEIS</name>
<protein>
    <submittedName>
        <fullName evidence="1">Uncharacterized protein</fullName>
    </submittedName>
</protein>
<sequence length="44" mass="5049">MRIIPLISIVLSRLLSGRRASRPWQLAGLFATFPQANPQRTRRC</sequence>
<dbReference type="Proteomes" id="UP001172778">
    <property type="component" value="Unassembled WGS sequence"/>
</dbReference>
<evidence type="ECO:0000313" key="1">
    <source>
        <dbReference type="EMBL" id="MDK2122821.1"/>
    </source>
</evidence>
<organism evidence="1 2">
    <name type="scientific">Parachitinimonas caeni</name>
    <dbReference type="NCBI Taxonomy" id="3031301"/>
    <lineage>
        <taxon>Bacteria</taxon>
        <taxon>Pseudomonadati</taxon>
        <taxon>Pseudomonadota</taxon>
        <taxon>Betaproteobacteria</taxon>
        <taxon>Neisseriales</taxon>
        <taxon>Chitinibacteraceae</taxon>
        <taxon>Parachitinimonas</taxon>
    </lineage>
</organism>
<dbReference type="EMBL" id="JARRAF010000002">
    <property type="protein sequence ID" value="MDK2122821.1"/>
    <property type="molecule type" value="Genomic_DNA"/>
</dbReference>